<feature type="region of interest" description="Disordered" evidence="1">
    <location>
        <begin position="1"/>
        <end position="32"/>
    </location>
</feature>
<evidence type="ECO:0000256" key="1">
    <source>
        <dbReference type="SAM" id="MobiDB-lite"/>
    </source>
</evidence>
<dbReference type="Proteomes" id="UP000238217">
    <property type="component" value="Unassembled WGS sequence"/>
</dbReference>
<reference evidence="2 3" key="1">
    <citation type="submission" date="2018-03" db="EMBL/GenBank/DDBJ databases">
        <title>Comparative analysis of microorganisms from saline springs in Andes Mountain Range, Colombia.</title>
        <authorList>
            <person name="Rubin E."/>
        </authorList>
    </citation>
    <scope>NUCLEOTIDE SEQUENCE [LARGE SCALE GENOMIC DNA]</scope>
    <source>
        <strain evidence="2 3">CG 35</strain>
    </source>
</reference>
<gene>
    <name evidence="2" type="ORF">BCL67_11383</name>
</gene>
<name>A0A2T0YGS0_9MICC</name>
<sequence length="83" mass="9403">MPGIAQGHEKTEGVSLMGRGRQKAKATKQAREIKYYTPDTDLTALERELAKTRGERESSSRPVRPDTEERSSGFDPYEDKYGR</sequence>
<accession>A0A2T0YGS0</accession>
<protein>
    <recommendedName>
        <fullName evidence="4">DUF3073 family protein</fullName>
    </recommendedName>
</protein>
<evidence type="ECO:0000313" key="3">
    <source>
        <dbReference type="Proteomes" id="UP000238217"/>
    </source>
</evidence>
<evidence type="ECO:0000313" key="2">
    <source>
        <dbReference type="EMBL" id="PRZ14081.1"/>
    </source>
</evidence>
<keyword evidence="3" id="KW-1185">Reference proteome</keyword>
<organism evidence="2 3">
    <name type="scientific">Nesterenkonia sandarakina</name>
    <dbReference type="NCBI Taxonomy" id="272918"/>
    <lineage>
        <taxon>Bacteria</taxon>
        <taxon>Bacillati</taxon>
        <taxon>Actinomycetota</taxon>
        <taxon>Actinomycetes</taxon>
        <taxon>Micrococcales</taxon>
        <taxon>Micrococcaceae</taxon>
        <taxon>Nesterenkonia</taxon>
    </lineage>
</organism>
<evidence type="ECO:0008006" key="4">
    <source>
        <dbReference type="Google" id="ProtNLM"/>
    </source>
</evidence>
<proteinExistence type="predicted"/>
<dbReference type="Pfam" id="PF11273">
    <property type="entry name" value="DUF3073"/>
    <property type="match status" value="1"/>
</dbReference>
<dbReference type="AlphaFoldDB" id="A0A2T0YGS0"/>
<feature type="region of interest" description="Disordered" evidence="1">
    <location>
        <begin position="48"/>
        <end position="83"/>
    </location>
</feature>
<dbReference type="EMBL" id="PVTY01000013">
    <property type="protein sequence ID" value="PRZ14081.1"/>
    <property type="molecule type" value="Genomic_DNA"/>
</dbReference>
<dbReference type="InterPro" id="IPR021426">
    <property type="entry name" value="DUF3073"/>
</dbReference>
<comment type="caution">
    <text evidence="2">The sequence shown here is derived from an EMBL/GenBank/DDBJ whole genome shotgun (WGS) entry which is preliminary data.</text>
</comment>